<organism evidence="1 2">
    <name type="scientific">Nocardia bovistercoris</name>
    <dbReference type="NCBI Taxonomy" id="2785916"/>
    <lineage>
        <taxon>Bacteria</taxon>
        <taxon>Bacillati</taxon>
        <taxon>Actinomycetota</taxon>
        <taxon>Actinomycetes</taxon>
        <taxon>Mycobacteriales</taxon>
        <taxon>Nocardiaceae</taxon>
        <taxon>Nocardia</taxon>
    </lineage>
</organism>
<evidence type="ECO:0000313" key="1">
    <source>
        <dbReference type="EMBL" id="MBH0778496.1"/>
    </source>
</evidence>
<keyword evidence="2" id="KW-1185">Reference proteome</keyword>
<dbReference type="RefSeq" id="WP_196150785.1">
    <property type="nucleotide sequence ID" value="NZ_JADMLG010000007.1"/>
</dbReference>
<dbReference type="InterPro" id="IPR023606">
    <property type="entry name" value="CoA-Trfase_III_dom_1_sf"/>
</dbReference>
<proteinExistence type="predicted"/>
<dbReference type="PANTHER" id="PTHR48228:SF2">
    <property type="entry name" value="E-CINNAMOYL-COA:R-PHENYLLACTATE COA TRANSFERASE LARGE SUBUNIT"/>
    <property type="match status" value="1"/>
</dbReference>
<reference evidence="1" key="1">
    <citation type="submission" date="2020-11" db="EMBL/GenBank/DDBJ databases">
        <title>Nocardia NEAU-351.nov., a novel actinomycete isolated from the cow dung.</title>
        <authorList>
            <person name="Zhang X."/>
        </authorList>
    </citation>
    <scope>NUCLEOTIDE SEQUENCE</scope>
    <source>
        <strain evidence="1">NEAU-351</strain>
    </source>
</reference>
<dbReference type="Gene3D" id="3.40.50.10540">
    <property type="entry name" value="Crotonobetainyl-coa:carnitine coa-transferase, domain 1"/>
    <property type="match status" value="1"/>
</dbReference>
<dbReference type="AlphaFoldDB" id="A0A931ICC4"/>
<dbReference type="Pfam" id="PF02515">
    <property type="entry name" value="CoA_transf_3"/>
    <property type="match status" value="1"/>
</dbReference>
<name>A0A931ICC4_9NOCA</name>
<dbReference type="InterPro" id="IPR050509">
    <property type="entry name" value="CoA-transferase_III"/>
</dbReference>
<gene>
    <name evidence="1" type="ORF">IT779_19640</name>
</gene>
<keyword evidence="1" id="KW-0808">Transferase</keyword>
<dbReference type="EMBL" id="JADMLG010000007">
    <property type="protein sequence ID" value="MBH0778496.1"/>
    <property type="molecule type" value="Genomic_DNA"/>
</dbReference>
<comment type="caution">
    <text evidence="1">The sequence shown here is derived from an EMBL/GenBank/DDBJ whole genome shotgun (WGS) entry which is preliminary data.</text>
</comment>
<accession>A0A931ICC4</accession>
<sequence length="402" mass="42941">MSKPLEGIRVLEVAMYGFVPSAGAVLSDWGAEVVKVEHAVTGDPQRGLRRVGPFVVEGDPNPNVEHANRGKRSIGVDMSVPEGREVIHELAKRADVFLTSFLPQARTKFGIDLDDIRAVNPSIIYARGSALGPRGVESTRGGYDMTAFWCRAGIAATITPPGVEGMIQPPGPAFGDTISGTNLAGGIAAALLKRERTGEPSVVDVSLLGSGVWAFGHTVALSAQQKQRLVAPAPGAHGAPTNPLSGLYATADDRYLSFVMLQPAKFWADVCRHIDRPELADDPRFADAASIAANTEDAVQILREVIKGRTLAEWTERFGTLAGPWAPVQDSLQVGDDPQIRANEYLLRAGELELASSPVQFDVTAPELRPGPEFAADTEQVLLELGLDWDRIIELKTAGAVS</sequence>
<evidence type="ECO:0000313" key="2">
    <source>
        <dbReference type="Proteomes" id="UP000655751"/>
    </source>
</evidence>
<dbReference type="Gene3D" id="3.30.1540.10">
    <property type="entry name" value="formyl-coa transferase, domain 3"/>
    <property type="match status" value="1"/>
</dbReference>
<dbReference type="InterPro" id="IPR044855">
    <property type="entry name" value="CoA-Trfase_III_dom3_sf"/>
</dbReference>
<dbReference type="SUPFAM" id="SSF89796">
    <property type="entry name" value="CoA-transferase family III (CaiB/BaiF)"/>
    <property type="match status" value="1"/>
</dbReference>
<dbReference type="PANTHER" id="PTHR48228">
    <property type="entry name" value="SUCCINYL-COA--D-CITRAMALATE COA-TRANSFERASE"/>
    <property type="match status" value="1"/>
</dbReference>
<dbReference type="Proteomes" id="UP000655751">
    <property type="component" value="Unassembled WGS sequence"/>
</dbReference>
<dbReference type="InterPro" id="IPR003673">
    <property type="entry name" value="CoA-Trfase_fam_III"/>
</dbReference>
<protein>
    <submittedName>
        <fullName evidence="1">CoA transferase</fullName>
    </submittedName>
</protein>
<dbReference type="GO" id="GO:0016740">
    <property type="term" value="F:transferase activity"/>
    <property type="evidence" value="ECO:0007669"/>
    <property type="project" value="UniProtKB-KW"/>
</dbReference>